<dbReference type="InterPro" id="IPR016098">
    <property type="entry name" value="CAP/MinC_C"/>
</dbReference>
<proteinExistence type="inferred from homology"/>
<dbReference type="InterPro" id="IPR012945">
    <property type="entry name" value="Tubulin-bd_cofactor_C_dom"/>
</dbReference>
<dbReference type="PANTHER" id="PTHR15139:SF0">
    <property type="entry name" value="TUBULIN-SPECIFIC CHAPERONE C"/>
    <property type="match status" value="1"/>
</dbReference>
<dbReference type="AlphaFoldDB" id="A0AAF0Y2V2"/>
<evidence type="ECO:0000313" key="7">
    <source>
        <dbReference type="Proteomes" id="UP000827549"/>
    </source>
</evidence>
<dbReference type="GO" id="GO:0005737">
    <property type="term" value="C:cytoplasm"/>
    <property type="evidence" value="ECO:0007669"/>
    <property type="project" value="UniProtKB-SubCell"/>
</dbReference>
<feature type="domain" description="C-CAP/cofactor C-like" evidence="5">
    <location>
        <begin position="108"/>
        <end position="252"/>
    </location>
</feature>
<evidence type="ECO:0000313" key="6">
    <source>
        <dbReference type="EMBL" id="WOO79293.1"/>
    </source>
</evidence>
<keyword evidence="7" id="KW-1185">Reference proteome</keyword>
<dbReference type="Pfam" id="PF07986">
    <property type="entry name" value="TBCC"/>
    <property type="match status" value="1"/>
</dbReference>
<gene>
    <name evidence="6" type="primary">Tbcc</name>
    <name evidence="6" type="ORF">LOC62_02G002824</name>
</gene>
<comment type="similarity">
    <text evidence="2">Belongs to the TBCC family.</text>
</comment>
<organism evidence="6 7">
    <name type="scientific">Vanrija pseudolonga</name>
    <dbReference type="NCBI Taxonomy" id="143232"/>
    <lineage>
        <taxon>Eukaryota</taxon>
        <taxon>Fungi</taxon>
        <taxon>Dikarya</taxon>
        <taxon>Basidiomycota</taxon>
        <taxon>Agaricomycotina</taxon>
        <taxon>Tremellomycetes</taxon>
        <taxon>Trichosporonales</taxon>
        <taxon>Trichosporonaceae</taxon>
        <taxon>Vanrija</taxon>
    </lineage>
</organism>
<dbReference type="Gene3D" id="1.20.58.1250">
    <property type="entry name" value="Tubulin Binding Cofactor C, N-terminal domain"/>
    <property type="match status" value="1"/>
</dbReference>
<feature type="compositionally biased region" description="Low complexity" evidence="4">
    <location>
        <begin position="88"/>
        <end position="115"/>
    </location>
</feature>
<dbReference type="InterPro" id="IPR038397">
    <property type="entry name" value="TBCC_N_sf"/>
</dbReference>
<evidence type="ECO:0000256" key="2">
    <source>
        <dbReference type="ARBA" id="ARBA00008848"/>
    </source>
</evidence>
<dbReference type="GO" id="GO:0007021">
    <property type="term" value="P:tubulin complex assembly"/>
    <property type="evidence" value="ECO:0007669"/>
    <property type="project" value="TreeGrafter"/>
</dbReference>
<dbReference type="InterPro" id="IPR017901">
    <property type="entry name" value="C-CAP_CF_C-like"/>
</dbReference>
<dbReference type="GeneID" id="87806071"/>
<dbReference type="Proteomes" id="UP000827549">
    <property type="component" value="Chromosome 2"/>
</dbReference>
<keyword evidence="3" id="KW-0963">Cytoplasm</keyword>
<protein>
    <submittedName>
        <fullName evidence="6">Tubulin-specific chaperone C</fullName>
    </submittedName>
</protein>
<evidence type="ECO:0000256" key="3">
    <source>
        <dbReference type="ARBA" id="ARBA00022490"/>
    </source>
</evidence>
<dbReference type="PANTHER" id="PTHR15139">
    <property type="entry name" value="TUBULIN FOLDING COFACTOR C"/>
    <property type="match status" value="1"/>
</dbReference>
<dbReference type="GO" id="GO:0007023">
    <property type="term" value="P:post-chaperonin tubulin folding pathway"/>
    <property type="evidence" value="ECO:0007669"/>
    <property type="project" value="InterPro"/>
</dbReference>
<evidence type="ECO:0000259" key="5">
    <source>
        <dbReference type="PROSITE" id="PS51329"/>
    </source>
</evidence>
<dbReference type="EMBL" id="CP086715">
    <property type="protein sequence ID" value="WOO79293.1"/>
    <property type="molecule type" value="Genomic_DNA"/>
</dbReference>
<feature type="region of interest" description="Disordered" evidence="4">
    <location>
        <begin position="78"/>
        <end position="121"/>
    </location>
</feature>
<accession>A0AAF0Y2V2</accession>
<comment type="subcellular location">
    <subcellularLocation>
        <location evidence="1">Cytoplasm</location>
    </subcellularLocation>
</comment>
<evidence type="ECO:0000256" key="1">
    <source>
        <dbReference type="ARBA" id="ARBA00004496"/>
    </source>
</evidence>
<dbReference type="PROSITE" id="PS51329">
    <property type="entry name" value="C_CAP_COFACTOR_C"/>
    <property type="match status" value="1"/>
</dbReference>
<dbReference type="Gene3D" id="2.160.20.70">
    <property type="match status" value="1"/>
</dbReference>
<evidence type="ECO:0000256" key="4">
    <source>
        <dbReference type="SAM" id="MobiDB-lite"/>
    </source>
</evidence>
<dbReference type="RefSeq" id="XP_062625325.1">
    <property type="nucleotide sequence ID" value="XM_062769341.1"/>
</dbReference>
<dbReference type="InterPro" id="IPR027684">
    <property type="entry name" value="TBCC"/>
</dbReference>
<sequence length="300" mass="31319">MASTSAAAEFYAQFQAAKADITAALATDPAGASSRLASLRADLAAALPTLPAYDQRSLELQVRELEASLRAVREKEKPKSKFAFKRATPSSGSSKAPSSAKPSPVPTPRVATPATPQLPDTTYTVSARTGARITPEDYTPTGEYTLTLSSLARCVVDLRASSGLTSLHARDLDGCVVLAPVLGGSVMLSGLRRCVLVLGAQQFRLHSSTDTAVFLHVGSLPVIEGCERVTFAPLPGAQDAEKRYAQVQDFDWVRGGPSPHFKVVHDAGALDGVLEGEPSDAVAIVDKVLAAVTPAPTVGA</sequence>
<name>A0AAF0Y2V2_9TREE</name>
<reference evidence="6" key="1">
    <citation type="submission" date="2023-10" db="EMBL/GenBank/DDBJ databases">
        <authorList>
            <person name="Noh H."/>
        </authorList>
    </citation>
    <scope>NUCLEOTIDE SEQUENCE</scope>
    <source>
        <strain evidence="6">DUCC4014</strain>
    </source>
</reference>